<dbReference type="PANTHER" id="PTHR12409:SF0">
    <property type="entry name" value="PREFOLDIN SUBUNIT 3"/>
    <property type="match status" value="1"/>
</dbReference>
<dbReference type="InterPro" id="IPR016655">
    <property type="entry name" value="PFD3"/>
</dbReference>
<dbReference type="GO" id="GO:0005737">
    <property type="term" value="C:cytoplasm"/>
    <property type="evidence" value="ECO:0007669"/>
    <property type="project" value="TreeGrafter"/>
</dbReference>
<evidence type="ECO:0000256" key="1">
    <source>
        <dbReference type="ARBA" id="ARBA00010048"/>
    </source>
</evidence>
<comment type="subunit">
    <text evidence="2 4">Heterohexamer of two PFD-alpha type and four PFD-beta type subunits.</text>
</comment>
<comment type="similarity">
    <text evidence="1 4">Belongs to the prefoldin subunit alpha family.</text>
</comment>
<evidence type="ECO:0000313" key="6">
    <source>
        <dbReference type="EMBL" id="TIC59870.1"/>
    </source>
</evidence>
<dbReference type="SUPFAM" id="SSF46579">
    <property type="entry name" value="Prefoldin"/>
    <property type="match status" value="1"/>
</dbReference>
<dbReference type="FunFam" id="1.10.287.370:FF:000001">
    <property type="entry name" value="Prefoldin subunit 3"/>
    <property type="match status" value="1"/>
</dbReference>
<keyword evidence="3 4" id="KW-0143">Chaperone</keyword>
<dbReference type="OMA" id="YNWDVAQ"/>
<accession>A0A4T0PH61</accession>
<dbReference type="GO" id="GO:0016272">
    <property type="term" value="C:prefoldin complex"/>
    <property type="evidence" value="ECO:0007669"/>
    <property type="project" value="UniProtKB-UniRule"/>
</dbReference>
<evidence type="ECO:0000313" key="7">
    <source>
        <dbReference type="EMBL" id="TIC62784.1"/>
    </source>
</evidence>
<evidence type="ECO:0000256" key="2">
    <source>
        <dbReference type="ARBA" id="ARBA00011695"/>
    </source>
</evidence>
<dbReference type="GO" id="GO:0015631">
    <property type="term" value="F:tubulin binding"/>
    <property type="evidence" value="ECO:0007669"/>
    <property type="project" value="TreeGrafter"/>
</dbReference>
<evidence type="ECO:0000313" key="8">
    <source>
        <dbReference type="Proteomes" id="UP000305362"/>
    </source>
</evidence>
<reference evidence="8 9" key="1">
    <citation type="submission" date="2019-03" db="EMBL/GenBank/DDBJ databases">
        <title>Sequencing 25 genomes of Wallemia mellicola.</title>
        <authorList>
            <person name="Gostincar C."/>
        </authorList>
    </citation>
    <scope>NUCLEOTIDE SEQUENCE [LARGE SCALE GENOMIC DNA]</scope>
    <source>
        <strain evidence="5 9">EXF-1262</strain>
        <strain evidence="6 8">EXF-1277</strain>
        <strain evidence="7 10">EXF-757</strain>
    </source>
</reference>
<dbReference type="OrthoDB" id="6375174at2759"/>
<dbReference type="Proteomes" id="UP000305362">
    <property type="component" value="Unassembled WGS sequence"/>
</dbReference>
<evidence type="ECO:0000313" key="10">
    <source>
        <dbReference type="Proteomes" id="UP000310708"/>
    </source>
</evidence>
<dbReference type="Proteomes" id="UP000307169">
    <property type="component" value="Unassembled WGS sequence"/>
</dbReference>
<dbReference type="GO" id="GO:0007021">
    <property type="term" value="P:tubulin complex assembly"/>
    <property type="evidence" value="ECO:0007669"/>
    <property type="project" value="TreeGrafter"/>
</dbReference>
<dbReference type="GO" id="GO:0006457">
    <property type="term" value="P:protein folding"/>
    <property type="evidence" value="ECO:0007669"/>
    <property type="project" value="UniProtKB-UniRule"/>
</dbReference>
<evidence type="ECO:0000313" key="9">
    <source>
        <dbReference type="Proteomes" id="UP000307169"/>
    </source>
</evidence>
<dbReference type="EMBL" id="SPRX01000061">
    <property type="protein sequence ID" value="TIC62784.1"/>
    <property type="molecule type" value="Genomic_DNA"/>
</dbReference>
<evidence type="ECO:0000256" key="4">
    <source>
        <dbReference type="PIRNR" id="PIRNR016396"/>
    </source>
</evidence>
<organism evidence="7 10">
    <name type="scientific">Wallemia mellicola</name>
    <dbReference type="NCBI Taxonomy" id="1708541"/>
    <lineage>
        <taxon>Eukaryota</taxon>
        <taxon>Fungi</taxon>
        <taxon>Dikarya</taxon>
        <taxon>Basidiomycota</taxon>
        <taxon>Wallemiomycotina</taxon>
        <taxon>Wallemiomycetes</taxon>
        <taxon>Wallemiales</taxon>
        <taxon>Wallemiaceae</taxon>
        <taxon>Wallemia</taxon>
    </lineage>
</organism>
<comment type="caution">
    <text evidence="7">The sequence shown here is derived from an EMBL/GenBank/DDBJ whole genome shotgun (WGS) entry which is preliminary data.</text>
</comment>
<evidence type="ECO:0000256" key="3">
    <source>
        <dbReference type="ARBA" id="ARBA00023186"/>
    </source>
</evidence>
<dbReference type="Gene3D" id="1.10.287.370">
    <property type="match status" value="1"/>
</dbReference>
<dbReference type="AlphaFoldDB" id="A0A4T0PH61"/>
<dbReference type="InterPro" id="IPR009053">
    <property type="entry name" value="Prefoldin"/>
</dbReference>
<dbReference type="EMBL" id="SPRH01000076">
    <property type="protein sequence ID" value="TIB95935.1"/>
    <property type="molecule type" value="Genomic_DNA"/>
</dbReference>
<dbReference type="Proteomes" id="UP000310708">
    <property type="component" value="Unassembled WGS sequence"/>
</dbReference>
<comment type="function">
    <text evidence="4">Binds specifically to cytosolic chaperonin (c-CPN) and transfers target proteins to it. Binds to nascent polypeptide chain and promotes folding in an environment in which there are many competing pathways for nonnative proteins.</text>
</comment>
<dbReference type="PIRSF" id="PIRSF016396">
    <property type="entry name" value="Prefoldin_subunit_3"/>
    <property type="match status" value="1"/>
</dbReference>
<gene>
    <name evidence="7" type="ORF">E3Q01_03742</name>
    <name evidence="6" type="ORF">E3Q03_03655</name>
    <name evidence="5" type="ORF">E3Q17_04084</name>
</gene>
<name>A0A4T0PH61_9BASI</name>
<protein>
    <recommendedName>
        <fullName evidence="4">Prefoldin subunit 3</fullName>
    </recommendedName>
</protein>
<dbReference type="Pfam" id="PF02996">
    <property type="entry name" value="Prefoldin"/>
    <property type="match status" value="1"/>
</dbReference>
<sequence length="180" mass="20903">MSKKLESNPRNIPAAPFVNDVVEYIGGQDAEVDSALKQFQEMAAKYRYMEISLLQKKKSLDVKIPDIKKTLAMVKHLNNNRESSNKTLFELHDTLYAEAELENTDVVYLWLGANTMLSYKIPEAIALLDNKLKLAETSYKNSNEDLEFIREQTTITDVNTARIWNFDVKRRREKREVEEK</sequence>
<dbReference type="PANTHER" id="PTHR12409">
    <property type="entry name" value="PREFOLDIN SUBUNIT 3"/>
    <property type="match status" value="1"/>
</dbReference>
<dbReference type="CDD" id="cd23156">
    <property type="entry name" value="Prefoldin_3"/>
    <property type="match status" value="1"/>
</dbReference>
<proteinExistence type="inferred from homology"/>
<evidence type="ECO:0000313" key="5">
    <source>
        <dbReference type="EMBL" id="TIB95935.1"/>
    </source>
</evidence>
<dbReference type="GO" id="GO:0007017">
    <property type="term" value="P:microtubule-based process"/>
    <property type="evidence" value="ECO:0007669"/>
    <property type="project" value="TreeGrafter"/>
</dbReference>
<dbReference type="EMBL" id="SPRV01000054">
    <property type="protein sequence ID" value="TIC59870.1"/>
    <property type="molecule type" value="Genomic_DNA"/>
</dbReference>
<dbReference type="InterPro" id="IPR004127">
    <property type="entry name" value="Prefoldin_subunit_alpha"/>
</dbReference>